<evidence type="ECO:0000256" key="1">
    <source>
        <dbReference type="SAM" id="Coils"/>
    </source>
</evidence>
<protein>
    <recommendedName>
        <fullName evidence="5">Non-specific serine/threonine protein kinase</fullName>
    </recommendedName>
</protein>
<evidence type="ECO:0008006" key="5">
    <source>
        <dbReference type="Google" id="ProtNLM"/>
    </source>
</evidence>
<accession>A0ABR2IK93</accession>
<sequence length="2963" mass="344499">MDDLSSNEITDHPKQQINDLIAKIQTLSNFTCFDMSIFEQIRKEFVLLPSYLVKEASQPATTTIMNITINFLQRIDYQSENSEKNKFLGNLLSLLRLMGFKASKMDPLFIDQMFSTFSAFIRICNVHLLLLVLHVFNNILENNESEPIRQKFLKYFVPSFGLRIKLLDQKFATGMNLAETNFLLQTFEFLLKLTENTYSEIQNDVTQLLSTLYHFITINLDTCSDVQNILLIQTKIIKLFITYSQFRFPNQYFNVEKATLYQLSILSHADSSYFYTIRESLYNIICILRSNPQNTNIFSQLLDKLTLFCQFSRYNHNIVDPYAIFIFTVYEGALKLQLITDQHRVHLFFYMMNILHYQNVPSFIRHNEFAQLQQHISIKGNILFLYNYSFDVDFIKSIKNLSKYFNTKNDIDSLLCAYEKTSNIGKSVLKIFKILASNLQIIFEKYRSNISSLCEVTSKYNICHTKLLITTLCDAMLFAVSFHHLLNYLSTIIPEISKTTSVNNFYEIERKMITVSNQADNNEKTYSALLNELVNIFSIMPMNFVCNIWDIFIKQLFNQKNCIKFEKSFISTFSQKSITLIPMIDSYFSFVIPQFQTYENIEYLFSVTLFVFQALNEAEIDKQISTSSQQLLHNHALRLIYIMKEDYVISIKHSSDALNLISVVIKFIDRFEEGSQFASNLINNNNFLKDICQSFQCISIHPSNILNFFDFCSSVSESSIILPYVIEILITSLDKCPNQAIPLLNKAAKKSKKAVYQHSLSPLLFQTSTYLLNRMEKSANKKILLKFLKHSTQCNESIINKIPDDIVNLKKIIFTNDKDDLEFSLILSIFVDKLKKTLIQSPKNEMLYEIVNETVISIFATEDLTFDNRKIILSLLAFILTFYEDESELVSSCLRKIISQSEGNFVVYSHIFASLCSSFKEPPHNLLSLIIQVVNSLHDFESLVNEILIISYFHLLPSKSVLETMIQTLIQNVQSDLIDPISLALLGYEYLSESSFSFAIKNEYKDDNLTTFSELGYLPKQQIEVIIFIRELLGKSSLSLSRIFNLIPSLSVFPQIILFEFISECECNDEVVSFFDRYIDDNTPMDGAQQARLVGLTMRAFPKIVSLKSDKILKLLSHLESSYLMNSSSSSNSSSISSSPPSTAAVNSCSPSSSLSSLPQFFTSSSMMTFSTGSIERQQEGNIILLLNVLLSTNPDLVTNVANYFNSVNRYLMSNNLFYRHQARIAVKKFNEINNNEIDFMINIAHKEYMHRVNFPEDIYDSTFIDFSACYEYLMVFFPIYHSQIFSTIIKYLERIENSFFSNREDSQNYLQKKPEKHKINQDIFIKSLLSLFSFFSNGMVIKILSSEGYMIKLLPFIAFVYCTFVFQRDRIFDEYILKMLEQAPKEFIEYINTSSTHQRCLEFFIIFLENEKAFEIMKDHENEITLNLNSIYQKPNLSSYSSQNNLMHKDKLPNNYYLSITAILTLFGKDVEKVQQCLLNHINLFKCDIRLFEPFLFSKIMTNFASHWPNLFLLILFNIIEADSPLLLAHCRTIFNDNVDSFDEELFDNLPYNQHSDIVNEIFCNYIICQYISKKPTSLNHFIDLINNTQSVSVTASFYLFLKKKKIISDYNDNFYDSLNLYEKSDNDKTRLKVLLYWTNFNKTSDFNKMFLYLQSFVSSYPPSEIYDCLLKLKIPKDCELPKSFFEMIPFFYYHEAVYSALFTFLSQNCENVKHFPISLKQDILMNLEYSFESQNSRARELMSLFDAVFEMIRSKNDEMLIHRCKGYITKTIAVARVNSNASRTFLKMILQNAFKIIKLYRNEEEEEENNDENENDEKVGNRLFLDEILTFFNYMLENKRTAQFFPVIAYFLPEMTELLVINDDENNAEYLLSQIVDLDNLALWPSVMRALNIISEFDNIYERIVEFRSTSLVNHSLPIIWNSSKEKSPKQIDLTIDFCSSSPKSRVDILLQNICMVYMTRNIQNSISFYLLKRIYKSVDFILCNDTNEVEKSKEVIFKILKFGIKSDNEAFVNELFKLFDNKKIMKIYFERNDYPIEDEILSKLSNVALLNGCNLYMDKFPDYIRKVFANLNHNYYIKISEVFAQVFRSPPEKVIGLMINIGSKLKVKSLTQGNKKNKEIVHLAAQNSAEIKKEKKNQSKEKEKDKDDEKADLDNFEGYLEEEEEEYNEDEGKTKKPSKKNESQEQEEDIEFASLFNDENHFKFPKTGISIRTSFECLENLSYWNISKLKLSPNFSYSFYPKMPSYLLYSHFSLQDKAEESIVHYLDDPKLSLSQIDNIISKPNFDSFLNFITENINEPDVVRTELENILDTMQGMLDSRNFLDYLIIQSLKCPIEMLCRRSMSFPPHAFELKLSPTILPKYHNFYSKVRETFLTAFSNSNYISEMSTSSNENKALSNLKNKFKSIHEKHLFEERLSVANFSGEEMKFNTQERDIERIITAVFFSSLSNEPNEIIDATISTLERGLKLNPSNDVFLTILAAKYDEIDSEKFEGLLNLIKNIPFRWSPKFINLITKAGNVFKSLLSKIHRGLCISLVENGIDVPHDMKKLVNSYLGPLHNIINSEKGKQIKITTKAEKEILRILRKKNFTKKAIPSDIKQVLINYKENNISETETETETEKEEEEVKKVETEKVNNDSYSEIINDPSLSFFITSFLPSPPPPLVDDSNTAISMACYLKKNDDKFITVTILLNNGCSRNYILAPIEISQQYALFSSLISKILMADQQCYLQSQIIGSMMSAKLKGGFTLVNTNDAEPLYRTFLLKKLYLGAKQHIKIDEKEKTKKNVETQYETYNNELFYNFSGKESYIKWFYHFGSRYAAISVIQSFLDIPTPSPTEVFINVKTASPMLSSISTEYSSMNTRFSFVRMCGKMRKFCSRFMLNGPFRDGLISASTCFSVNQYKVSLFLESVLYETKKEPFTFLKRCACHSYHHSNSEIIQENTNYLIEKSYNDQKIFIIPWL</sequence>
<evidence type="ECO:0000313" key="4">
    <source>
        <dbReference type="Proteomes" id="UP001470230"/>
    </source>
</evidence>
<keyword evidence="1" id="KW-0175">Coiled coil</keyword>
<feature type="compositionally biased region" description="Acidic residues" evidence="2">
    <location>
        <begin position="2157"/>
        <end position="2172"/>
    </location>
</feature>
<organism evidence="3 4">
    <name type="scientific">Tritrichomonas musculus</name>
    <dbReference type="NCBI Taxonomy" id="1915356"/>
    <lineage>
        <taxon>Eukaryota</taxon>
        <taxon>Metamonada</taxon>
        <taxon>Parabasalia</taxon>
        <taxon>Tritrichomonadida</taxon>
        <taxon>Tritrichomonadidae</taxon>
        <taxon>Tritrichomonas</taxon>
    </lineage>
</organism>
<name>A0ABR2IK93_9EUKA</name>
<dbReference type="Proteomes" id="UP001470230">
    <property type="component" value="Unassembled WGS sequence"/>
</dbReference>
<gene>
    <name evidence="3" type="ORF">M9Y10_011234</name>
</gene>
<proteinExistence type="predicted"/>
<comment type="caution">
    <text evidence="3">The sequence shown here is derived from an EMBL/GenBank/DDBJ whole genome shotgun (WGS) entry which is preliminary data.</text>
</comment>
<evidence type="ECO:0000256" key="2">
    <source>
        <dbReference type="SAM" id="MobiDB-lite"/>
    </source>
</evidence>
<dbReference type="EMBL" id="JAPFFF010000017">
    <property type="protein sequence ID" value="KAK8863548.1"/>
    <property type="molecule type" value="Genomic_DNA"/>
</dbReference>
<keyword evidence="4" id="KW-1185">Reference proteome</keyword>
<evidence type="ECO:0000313" key="3">
    <source>
        <dbReference type="EMBL" id="KAK8863548.1"/>
    </source>
</evidence>
<feature type="coiled-coil region" evidence="1">
    <location>
        <begin position="1792"/>
        <end position="1824"/>
    </location>
</feature>
<reference evidence="3 4" key="1">
    <citation type="submission" date="2024-04" db="EMBL/GenBank/DDBJ databases">
        <title>Tritrichomonas musculus Genome.</title>
        <authorList>
            <person name="Alves-Ferreira E."/>
            <person name="Grigg M."/>
            <person name="Lorenzi H."/>
            <person name="Galac M."/>
        </authorList>
    </citation>
    <scope>NUCLEOTIDE SEQUENCE [LARGE SCALE GENOMIC DNA]</scope>
    <source>
        <strain evidence="3 4">EAF2021</strain>
    </source>
</reference>
<feature type="region of interest" description="Disordered" evidence="2">
    <location>
        <begin position="2134"/>
        <end position="2191"/>
    </location>
</feature>
<feature type="compositionally biased region" description="Basic and acidic residues" evidence="2">
    <location>
        <begin position="2134"/>
        <end position="2156"/>
    </location>
</feature>
<feature type="compositionally biased region" description="Basic and acidic residues" evidence="2">
    <location>
        <begin position="2173"/>
        <end position="2186"/>
    </location>
</feature>